<feature type="domain" description="Lipase" evidence="6">
    <location>
        <begin position="35"/>
        <end position="280"/>
    </location>
</feature>
<accession>A0ABP1QKP6</accession>
<sequence>MDSSTRFVSFIVSLGLALVFCLGNAQAQISTNVDDLRFIYYPTANDGVEIVYNNVASLSASNLKAALPTIIVIDGFLSNLTTPMSQNVKNAYVENGGDNLNVIVLDWGRLSGSGQSLANPLATVTSYQTVMGNVAPIGQRVADFLNFLQVNKQIPFSDVTVVGHSLGAHVSGDVGKAVKNTYGGLLARIAGLDPAGPLYHLQLVPSLRLDRNDASLVDIYHTNRGVLGIIDDIGQVNVYVNGGTSQPGCTTEDITGIKGYCSHSYSWQFFISGFQTSYTACPCLGLVAGCVCLNCGSNCNNGISVGPNTPNGASGLYSVSAGAFSAVS</sequence>
<dbReference type="Proteomes" id="UP001642540">
    <property type="component" value="Unassembled WGS sequence"/>
</dbReference>
<dbReference type="PANTHER" id="PTHR11610">
    <property type="entry name" value="LIPASE"/>
    <property type="match status" value="1"/>
</dbReference>
<dbReference type="Pfam" id="PF00151">
    <property type="entry name" value="Lipase"/>
    <property type="match status" value="1"/>
</dbReference>
<dbReference type="PANTHER" id="PTHR11610:SF173">
    <property type="entry name" value="LIPASE DOMAIN-CONTAINING PROTEIN-RELATED"/>
    <property type="match status" value="1"/>
</dbReference>
<dbReference type="InterPro" id="IPR013818">
    <property type="entry name" value="Lipase"/>
</dbReference>
<gene>
    <name evidence="7" type="ORF">ODALV1_LOCUS11758</name>
</gene>
<name>A0ABP1QKP6_9HEXA</name>
<comment type="caution">
    <text evidence="7">The sequence shown here is derived from an EMBL/GenBank/DDBJ whole genome shotgun (WGS) entry which is preliminary data.</text>
</comment>
<evidence type="ECO:0000256" key="5">
    <source>
        <dbReference type="SAM" id="SignalP"/>
    </source>
</evidence>
<evidence type="ECO:0000256" key="1">
    <source>
        <dbReference type="ARBA" id="ARBA00004613"/>
    </source>
</evidence>
<dbReference type="InterPro" id="IPR000734">
    <property type="entry name" value="TAG_lipase"/>
</dbReference>
<evidence type="ECO:0000256" key="4">
    <source>
        <dbReference type="RuleBase" id="RU004262"/>
    </source>
</evidence>
<comment type="similarity">
    <text evidence="2 4">Belongs to the AB hydrolase superfamily. Lipase family.</text>
</comment>
<keyword evidence="5" id="KW-0732">Signal</keyword>
<evidence type="ECO:0000313" key="8">
    <source>
        <dbReference type="Proteomes" id="UP001642540"/>
    </source>
</evidence>
<evidence type="ECO:0000259" key="6">
    <source>
        <dbReference type="Pfam" id="PF00151"/>
    </source>
</evidence>
<reference evidence="7 8" key="1">
    <citation type="submission" date="2024-08" db="EMBL/GenBank/DDBJ databases">
        <authorList>
            <person name="Cucini C."/>
            <person name="Frati F."/>
        </authorList>
    </citation>
    <scope>NUCLEOTIDE SEQUENCE [LARGE SCALE GENOMIC DNA]</scope>
</reference>
<organism evidence="7 8">
    <name type="scientific">Orchesella dallaii</name>
    <dbReference type="NCBI Taxonomy" id="48710"/>
    <lineage>
        <taxon>Eukaryota</taxon>
        <taxon>Metazoa</taxon>
        <taxon>Ecdysozoa</taxon>
        <taxon>Arthropoda</taxon>
        <taxon>Hexapoda</taxon>
        <taxon>Collembola</taxon>
        <taxon>Entomobryomorpha</taxon>
        <taxon>Entomobryoidea</taxon>
        <taxon>Orchesellidae</taxon>
        <taxon>Orchesellinae</taxon>
        <taxon>Orchesella</taxon>
    </lineage>
</organism>
<dbReference type="EMBL" id="CAXLJM020000035">
    <property type="protein sequence ID" value="CAL8104437.1"/>
    <property type="molecule type" value="Genomic_DNA"/>
</dbReference>
<feature type="signal peptide" evidence="5">
    <location>
        <begin position="1"/>
        <end position="27"/>
    </location>
</feature>
<keyword evidence="3" id="KW-0964">Secreted</keyword>
<feature type="chain" id="PRO_5046101263" description="Lipase domain-containing protein" evidence="5">
    <location>
        <begin position="28"/>
        <end position="328"/>
    </location>
</feature>
<evidence type="ECO:0000313" key="7">
    <source>
        <dbReference type="EMBL" id="CAL8104437.1"/>
    </source>
</evidence>
<dbReference type="InterPro" id="IPR029058">
    <property type="entry name" value="AB_hydrolase_fold"/>
</dbReference>
<comment type="subcellular location">
    <subcellularLocation>
        <location evidence="1">Secreted</location>
    </subcellularLocation>
</comment>
<protein>
    <recommendedName>
        <fullName evidence="6">Lipase domain-containing protein</fullName>
    </recommendedName>
</protein>
<keyword evidence="8" id="KW-1185">Reference proteome</keyword>
<dbReference type="SUPFAM" id="SSF53474">
    <property type="entry name" value="alpha/beta-Hydrolases"/>
    <property type="match status" value="1"/>
</dbReference>
<proteinExistence type="inferred from homology"/>
<evidence type="ECO:0000256" key="3">
    <source>
        <dbReference type="ARBA" id="ARBA00022525"/>
    </source>
</evidence>
<dbReference type="Gene3D" id="3.40.50.1820">
    <property type="entry name" value="alpha/beta hydrolase"/>
    <property type="match status" value="1"/>
</dbReference>
<evidence type="ECO:0000256" key="2">
    <source>
        <dbReference type="ARBA" id="ARBA00010701"/>
    </source>
</evidence>